<name>A0A1S8D538_9PROT</name>
<comment type="caution">
    <text evidence="4">The sequence shown here is derived from an EMBL/GenBank/DDBJ whole genome shotgun (WGS) entry which is preliminary data.</text>
</comment>
<keyword evidence="2" id="KW-0472">Membrane</keyword>
<organism evidence="4 5">
    <name type="scientific">Roseomonas mucosa</name>
    <dbReference type="NCBI Taxonomy" id="207340"/>
    <lineage>
        <taxon>Bacteria</taxon>
        <taxon>Pseudomonadati</taxon>
        <taxon>Pseudomonadota</taxon>
        <taxon>Alphaproteobacteria</taxon>
        <taxon>Acetobacterales</taxon>
        <taxon>Roseomonadaceae</taxon>
        <taxon>Roseomonas</taxon>
    </lineage>
</organism>
<feature type="domain" description="YhdP central" evidence="3">
    <location>
        <begin position="621"/>
        <end position="1062"/>
    </location>
</feature>
<dbReference type="Proteomes" id="UP000054844">
    <property type="component" value="Unassembled WGS sequence"/>
</dbReference>
<dbReference type="Pfam" id="PF13116">
    <property type="entry name" value="YhdP"/>
    <property type="match status" value="1"/>
</dbReference>
<feature type="region of interest" description="Disordered" evidence="1">
    <location>
        <begin position="157"/>
        <end position="184"/>
    </location>
</feature>
<feature type="compositionally biased region" description="Pro residues" evidence="1">
    <location>
        <begin position="504"/>
        <end position="519"/>
    </location>
</feature>
<gene>
    <name evidence="4" type="ORF">APZ41_011520</name>
</gene>
<evidence type="ECO:0000259" key="3">
    <source>
        <dbReference type="Pfam" id="PF13116"/>
    </source>
</evidence>
<evidence type="ECO:0000256" key="2">
    <source>
        <dbReference type="SAM" id="Phobius"/>
    </source>
</evidence>
<evidence type="ECO:0000313" key="4">
    <source>
        <dbReference type="EMBL" id="ONH83059.1"/>
    </source>
</evidence>
<keyword evidence="2" id="KW-0812">Transmembrane</keyword>
<keyword evidence="5" id="KW-1185">Reference proteome</keyword>
<evidence type="ECO:0000256" key="1">
    <source>
        <dbReference type="SAM" id="MobiDB-lite"/>
    </source>
</evidence>
<feature type="region of interest" description="Disordered" evidence="1">
    <location>
        <begin position="386"/>
        <end position="421"/>
    </location>
</feature>
<feature type="transmembrane region" description="Helical" evidence="2">
    <location>
        <begin position="21"/>
        <end position="49"/>
    </location>
</feature>
<reference evidence="4" key="1">
    <citation type="submission" date="2016-12" db="EMBL/GenBank/DDBJ databases">
        <title>Draft genome sequence of Roseomonas mucosa strain AU37, isolated from a peripheral intravenous catheter.</title>
        <authorList>
            <person name="Choudhury M.A."/>
            <person name="Sidjabat H.E."/>
            <person name="Wailan A.M."/>
            <person name="Zhang L."/>
            <person name="Marsh N.M."/>
            <person name="Rickard C.M."/>
            <person name="Davies M."/>
            <person name="Mcmillan D.J."/>
        </authorList>
    </citation>
    <scope>NUCLEOTIDE SEQUENCE [LARGE SCALE GENOMIC DNA]</scope>
    <source>
        <strain evidence="4">AU37</strain>
    </source>
</reference>
<dbReference type="STRING" id="207340.APZ41_011520"/>
<dbReference type="InterPro" id="IPR025263">
    <property type="entry name" value="YhdP_central"/>
</dbReference>
<feature type="region of interest" description="Disordered" evidence="1">
    <location>
        <begin position="465"/>
        <end position="524"/>
    </location>
</feature>
<dbReference type="OrthoDB" id="7161641at2"/>
<evidence type="ECO:0000313" key="5">
    <source>
        <dbReference type="Proteomes" id="UP000054844"/>
    </source>
</evidence>
<accession>A0A1S8D538</accession>
<protein>
    <recommendedName>
        <fullName evidence="3">YhdP central domain-containing protein</fullName>
    </recommendedName>
</protein>
<dbReference type="RefSeq" id="WP_076970279.1">
    <property type="nucleotide sequence ID" value="NZ_LLWF02000033.1"/>
</dbReference>
<dbReference type="EMBL" id="LLWF02000033">
    <property type="protein sequence ID" value="ONH83059.1"/>
    <property type="molecule type" value="Genomic_DNA"/>
</dbReference>
<sequence>MPPPGPGRRLRRALRWLFRRRILPLLVSLTHAAMTLAAAGGLVACALLWRLQAGPLPVPMLATALEQLISSDGVELRIGAAALSWLPPAESGGSPALSLRLYGLQLPDASGKARLELPEIAAQLPARNLLLRGAYVPETLTVDGPLLVLEVGPDGLPDMPRATRGGAAAGDGSRGPARPLPDENPLQYLLRRSGARDRLAALHEVRVNAARLEVRDHDGELRAVMQGGDLLLRRDRQGENVGFRGGGSLRVGAAEGTLRFLGHIGAEPATLDLHISLPAMRPAEIAAELPVLAPLAGLDAPVALEARLRYSRDGVRGQLDMRAGGGTLLLPDGGSAVIGGGPDAASLSLRLDGVDAERRPWGHVEIGLRQGRLDVPGLGKVQVGDALPVAGASGGPPSGTPQPGAPQPGAPQPGAPGAAGTAGVVPALRLSASLGAPDAQGRSSGAAELTLGRLAVSAATGEQVSFGAAAPSPPSRRSGGMARPPVQGEAGSKAPGPDAGAARPVPPASTAPVPPPPAGPAGGESRIALRFSGLDLLRWNVPSAGLDLHLGSGQVAQPDGTRIGFRRVEAAVEAAPDRVALQRLRLVLAEGAGARGNAPVAQAQGEALRHAEGWRWRLGLGVDRTFLPDLALYWPASVAPGGRSWIVENLTAGTARDGHWDFGGLLPANGGTPKLETMTGMLTVEDATVHWLRPVPPVEHVSGTIRFLSPAEILVEGQGGRQQGTALAAQEVRVRLYDLDIGQEKTEISGRVAGPLNDMLRVVDHPRLHLLQTVPIDLSRASGKANATLHLAFPLLADLPAERIAVAVKAQVTDAALPDLLLDQSLRKGRASLDLTEAGMRLDGTADLGPLRAARMGMQVDFRDGPPGQLVVQGQVEGPAELAALRGTRFDILGDRIGGQAAVSARFEQHRGADTQVEAKADLAQARLSLAPLNWRKAPGPAARAEMSMRLRDGALRSIDGLRIEAPDMLLRGAAEFAPGSRITRLTLAEGRAGASRVSGQLGFPEGPDGFWRIVARGPVLDLRGADPDFLGGPEDEKGSAERSALPGFDADIALGQVLTSDGPYERVEALIRHDARGVLRQMQASGRSGGQEAFAAAVTPRAGGGRDLSVRVADLGRLLRLTGTTGDVQDGRLRVQGRWAADTPSSPLLGEAELEDFGLRGRARLGKLLQALSLYGIPEALTGPGLRVSSLHAPFALTREALGLEDVRLSSASLGATAKGRVMRRDGRLELEGTIVPSYLLNSLPGRLPLVGRLFSAEPGGGLLAATFTATGTLGDPRITVNPLSMLAPGMLRNLFGSGTPPRAGARER</sequence>
<feature type="compositionally biased region" description="Pro residues" evidence="1">
    <location>
        <begin position="398"/>
        <end position="414"/>
    </location>
</feature>
<proteinExistence type="predicted"/>
<keyword evidence="2" id="KW-1133">Transmembrane helix</keyword>